<sequence>MTAIIVIVIIITITITITTIFTPYPHIHKLSLLAMIVQAKKYLANYRSSFIIHLDPIIGSRWALDDQSTSRSMRWDFALENGNGSEMVS</sequence>
<keyword evidence="1" id="KW-1133">Transmembrane helix</keyword>
<name>A0A5M9JW67_MONFR</name>
<evidence type="ECO:0000313" key="3">
    <source>
        <dbReference type="Proteomes" id="UP000322873"/>
    </source>
</evidence>
<protein>
    <submittedName>
        <fullName evidence="2">Uncharacterized protein</fullName>
    </submittedName>
</protein>
<reference evidence="2 3" key="1">
    <citation type="submission" date="2019-06" db="EMBL/GenBank/DDBJ databases">
        <title>Genome Sequence of the Brown Rot Fungal Pathogen Monilinia fructicola.</title>
        <authorList>
            <person name="De Miccolis Angelini R.M."/>
            <person name="Landi L."/>
            <person name="Abate D."/>
            <person name="Pollastro S."/>
            <person name="Romanazzi G."/>
            <person name="Faretra F."/>
        </authorList>
    </citation>
    <scope>NUCLEOTIDE SEQUENCE [LARGE SCALE GENOMIC DNA]</scope>
    <source>
        <strain evidence="2 3">Mfrc123</strain>
    </source>
</reference>
<evidence type="ECO:0000313" key="2">
    <source>
        <dbReference type="EMBL" id="KAA8573784.1"/>
    </source>
</evidence>
<dbReference type="Proteomes" id="UP000322873">
    <property type="component" value="Unassembled WGS sequence"/>
</dbReference>
<feature type="transmembrane region" description="Helical" evidence="1">
    <location>
        <begin position="6"/>
        <end position="25"/>
    </location>
</feature>
<proteinExistence type="predicted"/>
<keyword evidence="1" id="KW-0812">Transmembrane</keyword>
<comment type="caution">
    <text evidence="2">The sequence shown here is derived from an EMBL/GenBank/DDBJ whole genome shotgun (WGS) entry which is preliminary data.</text>
</comment>
<organism evidence="2 3">
    <name type="scientific">Monilinia fructicola</name>
    <name type="common">Brown rot fungus</name>
    <name type="synonym">Ciboria fructicola</name>
    <dbReference type="NCBI Taxonomy" id="38448"/>
    <lineage>
        <taxon>Eukaryota</taxon>
        <taxon>Fungi</taxon>
        <taxon>Dikarya</taxon>
        <taxon>Ascomycota</taxon>
        <taxon>Pezizomycotina</taxon>
        <taxon>Leotiomycetes</taxon>
        <taxon>Helotiales</taxon>
        <taxon>Sclerotiniaceae</taxon>
        <taxon>Monilinia</taxon>
    </lineage>
</organism>
<evidence type="ECO:0000256" key="1">
    <source>
        <dbReference type="SAM" id="Phobius"/>
    </source>
</evidence>
<keyword evidence="1" id="KW-0472">Membrane</keyword>
<keyword evidence="3" id="KW-1185">Reference proteome</keyword>
<dbReference type="AlphaFoldDB" id="A0A5M9JW67"/>
<dbReference type="EMBL" id="VICG01000003">
    <property type="protein sequence ID" value="KAA8573784.1"/>
    <property type="molecule type" value="Genomic_DNA"/>
</dbReference>
<accession>A0A5M9JW67</accession>
<gene>
    <name evidence="2" type="ORF">EYC84_005343</name>
</gene>